<dbReference type="Gene3D" id="2.60.40.1120">
    <property type="entry name" value="Carboxypeptidase-like, regulatory domain"/>
    <property type="match status" value="1"/>
</dbReference>
<dbReference type="Proteomes" id="UP000279600">
    <property type="component" value="Chromosome"/>
</dbReference>
<sequence>MMFIGIVSCSDDDNNDGTARVTFKLVDAPGDYDNVFVDVQGIVVKYNGDVDDDNDSDDIDDIDEDENTVIINMDNTGVYDLLELTGGENVILADDEIPAGRISQIRLILGDDNSVVIDGESFPLRTPSAQQSGLKLQVNEEIESGILYNFVLDFDADKSIVRQGNGGFSLKPVIRTQLEAASGAIAGSVNPIDVQTLVTASNGVDEITTFTNADGNYRLSGVPAGTYTVTFEQEVPGSDNDNDEDDDTTETRTIVVNDVEVSTGAVTTLELVDFDQD</sequence>
<dbReference type="EMBL" id="CP034549">
    <property type="protein sequence ID" value="AZQ45181.1"/>
    <property type="molecule type" value="Genomic_DNA"/>
</dbReference>
<dbReference type="OrthoDB" id="2111471at2"/>
<evidence type="ECO:0000313" key="3">
    <source>
        <dbReference type="Proteomes" id="UP000279600"/>
    </source>
</evidence>
<proteinExistence type="predicted"/>
<reference evidence="2 3" key="1">
    <citation type="submission" date="2018-12" db="EMBL/GenBank/DDBJ databases">
        <title>Complete genome of Nonlabens sp. MJ115.</title>
        <authorList>
            <person name="Choi H.S."/>
            <person name="Jung J."/>
        </authorList>
    </citation>
    <scope>NUCLEOTIDE SEQUENCE [LARGE SCALE GENOMIC DNA]</scope>
    <source>
        <strain evidence="2 3">MJ115</strain>
    </source>
</reference>
<name>A0A3S9N112_9FLAO</name>
<keyword evidence="3" id="KW-1185">Reference proteome</keyword>
<dbReference type="AlphaFoldDB" id="A0A3S9N112"/>
<dbReference type="SUPFAM" id="SSF117074">
    <property type="entry name" value="Hypothetical protein PA1324"/>
    <property type="match status" value="1"/>
</dbReference>
<dbReference type="Pfam" id="PF14321">
    <property type="entry name" value="DUF4382"/>
    <property type="match status" value="1"/>
</dbReference>
<evidence type="ECO:0000313" key="2">
    <source>
        <dbReference type="EMBL" id="AZQ45181.1"/>
    </source>
</evidence>
<dbReference type="InterPro" id="IPR025491">
    <property type="entry name" value="DUF4382"/>
</dbReference>
<feature type="domain" description="DUF4382" evidence="1">
    <location>
        <begin position="18"/>
        <end position="172"/>
    </location>
</feature>
<accession>A0A3S9N112</accession>
<gene>
    <name evidence="2" type="ORF">EJ995_05690</name>
</gene>
<dbReference type="KEGG" id="noj:EJ995_05690"/>
<protein>
    <submittedName>
        <fullName evidence="2">DUF4382 domain-containing protein</fullName>
    </submittedName>
</protein>
<evidence type="ECO:0000259" key="1">
    <source>
        <dbReference type="Pfam" id="PF14321"/>
    </source>
</evidence>
<organism evidence="2 3">
    <name type="scientific">Nonlabens ponticola</name>
    <dbReference type="NCBI Taxonomy" id="2496866"/>
    <lineage>
        <taxon>Bacteria</taxon>
        <taxon>Pseudomonadati</taxon>
        <taxon>Bacteroidota</taxon>
        <taxon>Flavobacteriia</taxon>
        <taxon>Flavobacteriales</taxon>
        <taxon>Flavobacteriaceae</taxon>
        <taxon>Nonlabens</taxon>
    </lineage>
</organism>